<comment type="caution">
    <text evidence="1">The sequence shown here is derived from an EMBL/GenBank/DDBJ whole genome shotgun (WGS) entry which is preliminary data.</text>
</comment>
<proteinExistence type="predicted"/>
<dbReference type="RefSeq" id="WP_372566350.1">
    <property type="nucleotide sequence ID" value="NZ_JBGOSP010000036.1"/>
</dbReference>
<dbReference type="InterPro" id="IPR054188">
    <property type="entry name" value="DUF6893"/>
</dbReference>
<dbReference type="Pfam" id="PF21833">
    <property type="entry name" value="DUF6893"/>
    <property type="match status" value="1"/>
</dbReference>
<protein>
    <recommendedName>
        <fullName evidence="3">Secreted protein</fullName>
    </recommendedName>
</protein>
<dbReference type="EMBL" id="JBGOSP010000036">
    <property type="protein sequence ID" value="MFA3842333.1"/>
    <property type="molecule type" value="Genomic_DNA"/>
</dbReference>
<evidence type="ECO:0000313" key="2">
    <source>
        <dbReference type="Proteomes" id="UP001571476"/>
    </source>
</evidence>
<sequence length="34" mass="3803">MKKSVIGAVTVVALAVLARQIMPDVQRYLRMRGM</sequence>
<accession>A0ABV4SXY3</accession>
<reference evidence="1 2" key="1">
    <citation type="submission" date="2024-08" db="EMBL/GenBank/DDBJ databases">
        <title>Genome sequence of Streptomyces aureus CACIA-1.46HGO.</title>
        <authorList>
            <person name="Evangelista-Martinez Z."/>
        </authorList>
    </citation>
    <scope>NUCLEOTIDE SEQUENCE [LARGE SCALE GENOMIC DNA]</scope>
    <source>
        <strain evidence="1 2">CACIA-1.46HGO</strain>
    </source>
</reference>
<dbReference type="Proteomes" id="UP001571476">
    <property type="component" value="Unassembled WGS sequence"/>
</dbReference>
<gene>
    <name evidence="1" type="ORF">ACEG43_40160</name>
</gene>
<evidence type="ECO:0008006" key="3">
    <source>
        <dbReference type="Google" id="ProtNLM"/>
    </source>
</evidence>
<organism evidence="1 2">
    <name type="scientific">Streptomyces aureus</name>
    <dbReference type="NCBI Taxonomy" id="193461"/>
    <lineage>
        <taxon>Bacteria</taxon>
        <taxon>Bacillati</taxon>
        <taxon>Actinomycetota</taxon>
        <taxon>Actinomycetes</taxon>
        <taxon>Kitasatosporales</taxon>
        <taxon>Streptomycetaceae</taxon>
        <taxon>Streptomyces</taxon>
    </lineage>
</organism>
<keyword evidence="2" id="KW-1185">Reference proteome</keyword>
<evidence type="ECO:0000313" key="1">
    <source>
        <dbReference type="EMBL" id="MFA3842333.1"/>
    </source>
</evidence>
<name>A0ABV4SXY3_9ACTN</name>